<organism evidence="2 3">
    <name type="scientific">Gimesia algae</name>
    <dbReference type="NCBI Taxonomy" id="2527971"/>
    <lineage>
        <taxon>Bacteria</taxon>
        <taxon>Pseudomonadati</taxon>
        <taxon>Planctomycetota</taxon>
        <taxon>Planctomycetia</taxon>
        <taxon>Planctomycetales</taxon>
        <taxon>Planctomycetaceae</taxon>
        <taxon>Gimesia</taxon>
    </lineage>
</organism>
<gene>
    <name evidence="2" type="ORF">Pan161_15600</name>
</gene>
<dbReference type="PROSITE" id="PS51186">
    <property type="entry name" value="GNAT"/>
    <property type="match status" value="1"/>
</dbReference>
<dbReference type="GO" id="GO:0016747">
    <property type="term" value="F:acyltransferase activity, transferring groups other than amino-acyl groups"/>
    <property type="evidence" value="ECO:0007669"/>
    <property type="project" value="InterPro"/>
</dbReference>
<dbReference type="InterPro" id="IPR016181">
    <property type="entry name" value="Acyl_CoA_acyltransferase"/>
</dbReference>
<dbReference type="KEGG" id="gax:Pan161_15600"/>
<reference evidence="2 3" key="1">
    <citation type="submission" date="2019-02" db="EMBL/GenBank/DDBJ databases">
        <title>Deep-cultivation of Planctomycetes and their phenomic and genomic characterization uncovers novel biology.</title>
        <authorList>
            <person name="Wiegand S."/>
            <person name="Jogler M."/>
            <person name="Boedeker C."/>
            <person name="Pinto D."/>
            <person name="Vollmers J."/>
            <person name="Rivas-Marin E."/>
            <person name="Kohn T."/>
            <person name="Peeters S.H."/>
            <person name="Heuer A."/>
            <person name="Rast P."/>
            <person name="Oberbeckmann S."/>
            <person name="Bunk B."/>
            <person name="Jeske O."/>
            <person name="Meyerdierks A."/>
            <person name="Storesund J.E."/>
            <person name="Kallscheuer N."/>
            <person name="Luecker S."/>
            <person name="Lage O.M."/>
            <person name="Pohl T."/>
            <person name="Merkel B.J."/>
            <person name="Hornburger P."/>
            <person name="Mueller R.-W."/>
            <person name="Bruemmer F."/>
            <person name="Labrenz M."/>
            <person name="Spormann A.M."/>
            <person name="Op den Camp H."/>
            <person name="Overmann J."/>
            <person name="Amann R."/>
            <person name="Jetten M.S.M."/>
            <person name="Mascher T."/>
            <person name="Medema M.H."/>
            <person name="Devos D.P."/>
            <person name="Kaster A.-K."/>
            <person name="Ovreas L."/>
            <person name="Rohde M."/>
            <person name="Galperin M.Y."/>
            <person name="Jogler C."/>
        </authorList>
    </citation>
    <scope>NUCLEOTIDE SEQUENCE [LARGE SCALE GENOMIC DNA]</scope>
    <source>
        <strain evidence="2 3">Pan161</strain>
    </source>
</reference>
<dbReference type="CDD" id="cd04301">
    <property type="entry name" value="NAT_SF"/>
    <property type="match status" value="1"/>
</dbReference>
<dbReference type="Proteomes" id="UP000316855">
    <property type="component" value="Chromosome"/>
</dbReference>
<proteinExistence type="predicted"/>
<dbReference type="InterPro" id="IPR000182">
    <property type="entry name" value="GNAT_dom"/>
</dbReference>
<protein>
    <submittedName>
        <fullName evidence="2">Acetyltransferase (GNAT) family protein</fullName>
    </submittedName>
</protein>
<name>A0A517VA95_9PLAN</name>
<sequence>MFSIFGVIDLCISSGYRRRGIASEILDQLSALAKAKGIDFLFLVADDHRLYEKNGFRLISTDLTWLKIDEHKNYGVETERIEKELMIKQTGKKVWPDEPVDLLGYLF</sequence>
<accession>A0A517VA95</accession>
<feature type="domain" description="N-acetyltransferase" evidence="1">
    <location>
        <begin position="1"/>
        <end position="75"/>
    </location>
</feature>
<dbReference type="SUPFAM" id="SSF55729">
    <property type="entry name" value="Acyl-CoA N-acyltransferases (Nat)"/>
    <property type="match status" value="1"/>
</dbReference>
<dbReference type="AlphaFoldDB" id="A0A517VA95"/>
<dbReference type="Gene3D" id="3.40.630.30">
    <property type="match status" value="1"/>
</dbReference>
<evidence type="ECO:0000313" key="2">
    <source>
        <dbReference type="EMBL" id="QDT89927.1"/>
    </source>
</evidence>
<dbReference type="EMBL" id="CP036343">
    <property type="protein sequence ID" value="QDT89927.1"/>
    <property type="molecule type" value="Genomic_DNA"/>
</dbReference>
<evidence type="ECO:0000313" key="3">
    <source>
        <dbReference type="Proteomes" id="UP000316855"/>
    </source>
</evidence>
<keyword evidence="2" id="KW-0808">Transferase</keyword>
<keyword evidence="3" id="KW-1185">Reference proteome</keyword>
<evidence type="ECO:0000259" key="1">
    <source>
        <dbReference type="PROSITE" id="PS51186"/>
    </source>
</evidence>
<dbReference type="Pfam" id="PF13508">
    <property type="entry name" value="Acetyltransf_7"/>
    <property type="match status" value="1"/>
</dbReference>